<sequence>MIFEKIYTYGIFISLGLVVYFLSRFKNKNNIKKLVLISEFVTLGTVSRCFLYFVHYIKPLTSIVIISSFYLGAENGCLVGILSMLLSNIFLGQGPWTFYQMLSAGLVGKFSGLLFNNLKLDKKNLFLISILNIFFVYAPIMNFSSYFVMYKNFNLNILSIYLINSIINDIIHVISTIVILFLLTKYIKKVKFI</sequence>
<dbReference type="GO" id="GO:0016020">
    <property type="term" value="C:membrane"/>
    <property type="evidence" value="ECO:0007669"/>
    <property type="project" value="InterPro"/>
</dbReference>
<evidence type="ECO:0000313" key="4">
    <source>
        <dbReference type="EMBL" id="BED93046.1"/>
    </source>
</evidence>
<proteinExistence type="predicted"/>
<feature type="transmembrane region" description="Helical" evidence="3">
    <location>
        <begin position="34"/>
        <end position="57"/>
    </location>
</feature>
<dbReference type="InterPro" id="IPR009825">
    <property type="entry name" value="ECF_substrate-spec-like"/>
</dbReference>
<keyword evidence="1 3" id="KW-0812">Transmembrane</keyword>
<dbReference type="AlphaFoldDB" id="A0AA48HX51"/>
<evidence type="ECO:0000256" key="3">
    <source>
        <dbReference type="SAM" id="Phobius"/>
    </source>
</evidence>
<name>A0AA48HX51_9FIRM</name>
<dbReference type="KEGG" id="ptrh:RsTaC01_0993"/>
<dbReference type="PANTHER" id="PTHR37815:SF3">
    <property type="entry name" value="UPF0397 PROTEIN SPR0429"/>
    <property type="match status" value="1"/>
</dbReference>
<reference evidence="4" key="1">
    <citation type="journal article" date="2023" name="ISME J.">
        <title>Emergence of putative energy parasites within Clostridia revealed by genome analysis of a novel endosymbiotic clade.</title>
        <authorList>
            <person name="Takahashi K."/>
            <person name="Kuwahara H."/>
            <person name="Horikawa Y."/>
            <person name="Izawa K."/>
            <person name="Kato D."/>
            <person name="Inagaki T."/>
            <person name="Yuki M."/>
            <person name="Ohkuma M."/>
            <person name="Hongoh Y."/>
        </authorList>
    </citation>
    <scope>NUCLEOTIDE SEQUENCE</scope>
    <source>
        <strain evidence="4">RsTa-C01</strain>
    </source>
</reference>
<dbReference type="Gene3D" id="1.10.1760.20">
    <property type="match status" value="1"/>
</dbReference>
<keyword evidence="3" id="KW-0472">Membrane</keyword>
<dbReference type="Proteomes" id="UP001335720">
    <property type="component" value="Chromosome"/>
</dbReference>
<dbReference type="EMBL" id="AP027925">
    <property type="protein sequence ID" value="BED93046.1"/>
    <property type="molecule type" value="Genomic_DNA"/>
</dbReference>
<gene>
    <name evidence="4" type="ORF">RsTaC01_0993</name>
</gene>
<evidence type="ECO:0000256" key="1">
    <source>
        <dbReference type="ARBA" id="ARBA00022692"/>
    </source>
</evidence>
<feature type="transmembrane region" description="Helical" evidence="3">
    <location>
        <begin position="125"/>
        <end position="148"/>
    </location>
</feature>
<feature type="transmembrane region" description="Helical" evidence="3">
    <location>
        <begin position="6"/>
        <end position="22"/>
    </location>
</feature>
<accession>A0AA48HX51</accession>
<protein>
    <submittedName>
        <fullName evidence="4">ECF transporter S component</fullName>
    </submittedName>
</protein>
<feature type="transmembrane region" description="Helical" evidence="3">
    <location>
        <begin position="160"/>
        <end position="183"/>
    </location>
</feature>
<dbReference type="PANTHER" id="PTHR37815">
    <property type="entry name" value="UPF0397 PROTEIN BC_2624-RELATED"/>
    <property type="match status" value="1"/>
</dbReference>
<keyword evidence="2 3" id="KW-1133">Transmembrane helix</keyword>
<dbReference type="Pfam" id="PF07155">
    <property type="entry name" value="ECF-ribofla_trS"/>
    <property type="match status" value="1"/>
</dbReference>
<evidence type="ECO:0000256" key="2">
    <source>
        <dbReference type="ARBA" id="ARBA00022989"/>
    </source>
</evidence>
<organism evidence="4">
    <name type="scientific">Candidatus Paraimprobicoccus trichonymphae</name>
    <dbReference type="NCBI Taxonomy" id="3033793"/>
    <lineage>
        <taxon>Bacteria</taxon>
        <taxon>Bacillati</taxon>
        <taxon>Bacillota</taxon>
        <taxon>Clostridia</taxon>
        <taxon>Candidatus Paraimprobicoccus</taxon>
    </lineage>
</organism>
<feature type="transmembrane region" description="Helical" evidence="3">
    <location>
        <begin position="63"/>
        <end position="91"/>
    </location>
</feature>